<dbReference type="RefSeq" id="WP_108730538.1">
    <property type="nucleotide sequence ID" value="NZ_CP020928.1"/>
</dbReference>
<evidence type="ECO:0000259" key="4">
    <source>
        <dbReference type="PROSITE" id="PS50931"/>
    </source>
</evidence>
<dbReference type="InterPro" id="IPR000847">
    <property type="entry name" value="LysR_HTH_N"/>
</dbReference>
<reference evidence="5 6" key="1">
    <citation type="submission" date="2017-04" db="EMBL/GenBank/DDBJ databases">
        <title>Weissella cibaria strain m2 complete genome.</title>
        <authorList>
            <person name="Pan Q."/>
            <person name="Tan M."/>
            <person name="Yao F."/>
            <person name="Su S."/>
        </authorList>
    </citation>
    <scope>NUCLEOTIDE SEQUENCE [LARGE SCALE GENOMIC DNA]</scope>
    <source>
        <strain evidence="5 6">M2</strain>
    </source>
</reference>
<dbReference type="Pfam" id="PF00126">
    <property type="entry name" value="HTH_1"/>
    <property type="match status" value="1"/>
</dbReference>
<organism evidence="5 6">
    <name type="scientific">Weissella cibaria</name>
    <dbReference type="NCBI Taxonomy" id="137591"/>
    <lineage>
        <taxon>Bacteria</taxon>
        <taxon>Bacillati</taxon>
        <taxon>Bacillota</taxon>
        <taxon>Bacilli</taxon>
        <taxon>Lactobacillales</taxon>
        <taxon>Lactobacillaceae</taxon>
        <taxon>Weissella</taxon>
    </lineage>
</organism>
<dbReference type="PROSITE" id="PS50931">
    <property type="entry name" value="HTH_LYSR"/>
    <property type="match status" value="1"/>
</dbReference>
<proteinExistence type="inferred from homology"/>
<dbReference type="PRINTS" id="PR00039">
    <property type="entry name" value="HTHLYSR"/>
</dbReference>
<dbReference type="InterPro" id="IPR036388">
    <property type="entry name" value="WH-like_DNA-bd_sf"/>
</dbReference>
<dbReference type="InterPro" id="IPR036390">
    <property type="entry name" value="WH_DNA-bd_sf"/>
</dbReference>
<evidence type="ECO:0000256" key="3">
    <source>
        <dbReference type="ARBA" id="ARBA00023163"/>
    </source>
</evidence>
<name>A0A2S1KRV5_9LACO</name>
<evidence type="ECO:0000313" key="6">
    <source>
        <dbReference type="Proteomes" id="UP000244870"/>
    </source>
</evidence>
<dbReference type="PANTHER" id="PTHR30126">
    <property type="entry name" value="HTH-TYPE TRANSCRIPTIONAL REGULATOR"/>
    <property type="match status" value="1"/>
</dbReference>
<comment type="similarity">
    <text evidence="1">Belongs to the LysR transcriptional regulatory family.</text>
</comment>
<evidence type="ECO:0000313" key="5">
    <source>
        <dbReference type="EMBL" id="AWF95725.1"/>
    </source>
</evidence>
<keyword evidence="3" id="KW-0804">Transcription</keyword>
<dbReference type="Proteomes" id="UP000244870">
    <property type="component" value="Chromosome"/>
</dbReference>
<dbReference type="Gene3D" id="1.10.10.10">
    <property type="entry name" value="Winged helix-like DNA-binding domain superfamily/Winged helix DNA-binding domain"/>
    <property type="match status" value="1"/>
</dbReference>
<sequence length="276" mass="31478">MNTHQLEIFFYVAKYLSVSKAANHLCISQPAVSSQVKKLENIYNIKLIEKNGRGIRLTYTGEQLYERIHQFFTTTIVDVESLLKNSNYLKISGNYLMTQFIVPEIIGGKGFLDKSDKIIVKSMSSFSAMDELKKEYCDLVLISSSEVVMPPVEFIVTELFDDEIVFISKGDLKNGISSIIVSESKREIRSLVKNKMEHITDLPLTVVETTQDAIANIRINNDCGTFVSARFLKYLKKEFHYISTGIKIKFYAVYRKESPQNITIQKIISQLKSSII</sequence>
<accession>A0A2S1KRV5</accession>
<protein>
    <recommendedName>
        <fullName evidence="4">HTH lysR-type domain-containing protein</fullName>
    </recommendedName>
</protein>
<dbReference type="GO" id="GO:0003700">
    <property type="term" value="F:DNA-binding transcription factor activity"/>
    <property type="evidence" value="ECO:0007669"/>
    <property type="project" value="InterPro"/>
</dbReference>
<evidence type="ECO:0000256" key="2">
    <source>
        <dbReference type="ARBA" id="ARBA00023015"/>
    </source>
</evidence>
<keyword evidence="2" id="KW-0805">Transcription regulation</keyword>
<dbReference type="EMBL" id="CP020928">
    <property type="protein sequence ID" value="AWF95725.1"/>
    <property type="molecule type" value="Genomic_DNA"/>
</dbReference>
<dbReference type="AlphaFoldDB" id="A0A2S1KRV5"/>
<dbReference type="GO" id="GO:0000976">
    <property type="term" value="F:transcription cis-regulatory region binding"/>
    <property type="evidence" value="ECO:0007669"/>
    <property type="project" value="TreeGrafter"/>
</dbReference>
<dbReference type="PANTHER" id="PTHR30126:SF64">
    <property type="entry name" value="HTH-TYPE TRANSCRIPTIONAL REGULATOR CITR"/>
    <property type="match status" value="1"/>
</dbReference>
<gene>
    <name evidence="5" type="ORF">B6254_1321</name>
</gene>
<evidence type="ECO:0000256" key="1">
    <source>
        <dbReference type="ARBA" id="ARBA00009437"/>
    </source>
</evidence>
<feature type="domain" description="HTH lysR-type" evidence="4">
    <location>
        <begin position="1"/>
        <end position="58"/>
    </location>
</feature>
<dbReference type="SUPFAM" id="SSF46785">
    <property type="entry name" value="Winged helix' DNA-binding domain"/>
    <property type="match status" value="1"/>
</dbReference>